<feature type="signal peptide" evidence="1">
    <location>
        <begin position="1"/>
        <end position="21"/>
    </location>
</feature>
<dbReference type="Gene3D" id="2.60.40.10">
    <property type="entry name" value="Immunoglobulins"/>
    <property type="match status" value="1"/>
</dbReference>
<dbReference type="Proteomes" id="UP001597475">
    <property type="component" value="Unassembled WGS sequence"/>
</dbReference>
<keyword evidence="2" id="KW-0449">Lipoprotein</keyword>
<keyword evidence="3" id="KW-1185">Reference proteome</keyword>
<reference evidence="3" key="1">
    <citation type="journal article" date="2019" name="Int. J. Syst. Evol. Microbiol.">
        <title>The Global Catalogue of Microorganisms (GCM) 10K type strain sequencing project: providing services to taxonomists for standard genome sequencing and annotation.</title>
        <authorList>
            <consortium name="The Broad Institute Genomics Platform"/>
            <consortium name="The Broad Institute Genome Sequencing Center for Infectious Disease"/>
            <person name="Wu L."/>
            <person name="Ma J."/>
        </authorList>
    </citation>
    <scope>NUCLEOTIDE SEQUENCE [LARGE SCALE GENOMIC DNA]</scope>
    <source>
        <strain evidence="3">KCTC 33842</strain>
    </source>
</reference>
<dbReference type="InterPro" id="IPR013783">
    <property type="entry name" value="Ig-like_fold"/>
</dbReference>
<evidence type="ECO:0000313" key="3">
    <source>
        <dbReference type="Proteomes" id="UP001597475"/>
    </source>
</evidence>
<dbReference type="InterPro" id="IPR039366">
    <property type="entry name" value="Pilotin"/>
</dbReference>
<evidence type="ECO:0000313" key="2">
    <source>
        <dbReference type="EMBL" id="MFD2608697.1"/>
    </source>
</evidence>
<name>A0ABW5P3M2_9DEIO</name>
<protein>
    <submittedName>
        <fullName evidence="2">YbaY family lipoprotein</fullName>
    </submittedName>
</protein>
<dbReference type="RefSeq" id="WP_386843448.1">
    <property type="nucleotide sequence ID" value="NZ_JBHUMK010000014.1"/>
</dbReference>
<gene>
    <name evidence="2" type="ORF">ACFSR9_04475</name>
</gene>
<keyword evidence="1" id="KW-0732">Signal</keyword>
<dbReference type="Pfam" id="PF09619">
    <property type="entry name" value="YscW"/>
    <property type="match status" value="1"/>
</dbReference>
<comment type="caution">
    <text evidence="2">The sequence shown here is derived from an EMBL/GenBank/DDBJ whole genome shotgun (WGS) entry which is preliminary data.</text>
</comment>
<dbReference type="EMBL" id="JBHUMK010000014">
    <property type="protein sequence ID" value="MFD2608697.1"/>
    <property type="molecule type" value="Genomic_DNA"/>
</dbReference>
<sequence>MSRTQTALLLLPLTLFGSAAAQTRIGNIILTPAGQAAPKGKSVTAAVPAGMREISGRVSAGSTVRLPAGSKVTVTVQEYNTRNMNTVVNVTFGTTKLDTPYQVYFNPVRINEGRRYAIRATVRDASGNTLYVTDPVLEVPKAKKATLTLRVRPVN</sequence>
<feature type="chain" id="PRO_5047542025" evidence="1">
    <location>
        <begin position="22"/>
        <end position="155"/>
    </location>
</feature>
<evidence type="ECO:0000256" key="1">
    <source>
        <dbReference type="SAM" id="SignalP"/>
    </source>
</evidence>
<accession>A0ABW5P3M2</accession>
<proteinExistence type="predicted"/>
<organism evidence="2 3">
    <name type="scientific">Deinococcus taklimakanensis</name>
    <dbReference type="NCBI Taxonomy" id="536443"/>
    <lineage>
        <taxon>Bacteria</taxon>
        <taxon>Thermotogati</taxon>
        <taxon>Deinococcota</taxon>
        <taxon>Deinococci</taxon>
        <taxon>Deinococcales</taxon>
        <taxon>Deinococcaceae</taxon>
        <taxon>Deinococcus</taxon>
    </lineage>
</organism>